<protein>
    <submittedName>
        <fullName evidence="1">Uncharacterized protein</fullName>
    </submittedName>
</protein>
<proteinExistence type="predicted"/>
<dbReference type="EMBL" id="FSRA01000001">
    <property type="protein sequence ID" value="SIN64099.1"/>
    <property type="molecule type" value="Genomic_DNA"/>
</dbReference>
<name>A0A1N6D041_9BACT</name>
<accession>A0A1N6D041</accession>
<dbReference type="STRING" id="536979.SAMN04488055_0003"/>
<gene>
    <name evidence="1" type="ORF">SAMN04488055_0003</name>
</gene>
<sequence length="43" mass="5412">MEIRIFLLYVYTSSKRYIFQKQIEHLYRICVKFRDAGEYEFDV</sequence>
<dbReference type="AlphaFoldDB" id="A0A1N6D041"/>
<organism evidence="1 2">
    <name type="scientific">Chitinophaga niabensis</name>
    <dbReference type="NCBI Taxonomy" id="536979"/>
    <lineage>
        <taxon>Bacteria</taxon>
        <taxon>Pseudomonadati</taxon>
        <taxon>Bacteroidota</taxon>
        <taxon>Chitinophagia</taxon>
        <taxon>Chitinophagales</taxon>
        <taxon>Chitinophagaceae</taxon>
        <taxon>Chitinophaga</taxon>
    </lineage>
</organism>
<evidence type="ECO:0000313" key="2">
    <source>
        <dbReference type="Proteomes" id="UP000185003"/>
    </source>
</evidence>
<dbReference type="Proteomes" id="UP000185003">
    <property type="component" value="Unassembled WGS sequence"/>
</dbReference>
<evidence type="ECO:0000313" key="1">
    <source>
        <dbReference type="EMBL" id="SIN64099.1"/>
    </source>
</evidence>
<reference evidence="1 2" key="1">
    <citation type="submission" date="2016-11" db="EMBL/GenBank/DDBJ databases">
        <authorList>
            <person name="Jaros S."/>
            <person name="Januszkiewicz K."/>
            <person name="Wedrychowicz H."/>
        </authorList>
    </citation>
    <scope>NUCLEOTIDE SEQUENCE [LARGE SCALE GENOMIC DNA]</scope>
    <source>
        <strain evidence="1 2">DSM 24787</strain>
    </source>
</reference>
<keyword evidence="2" id="KW-1185">Reference proteome</keyword>